<dbReference type="GO" id="GO:0005886">
    <property type="term" value="C:plasma membrane"/>
    <property type="evidence" value="ECO:0007669"/>
    <property type="project" value="TreeGrafter"/>
</dbReference>
<dbReference type="OrthoDB" id="9802264at2"/>
<dbReference type="GO" id="GO:0022857">
    <property type="term" value="F:transmembrane transporter activity"/>
    <property type="evidence" value="ECO:0007669"/>
    <property type="project" value="TreeGrafter"/>
</dbReference>
<keyword evidence="2 4" id="KW-0067">ATP-binding</keyword>
<dbReference type="PANTHER" id="PTHR24220:SF659">
    <property type="entry name" value="TRANSPORTER, PUTATIVE-RELATED"/>
    <property type="match status" value="1"/>
</dbReference>
<dbReference type="GO" id="GO:0005524">
    <property type="term" value="F:ATP binding"/>
    <property type="evidence" value="ECO:0007669"/>
    <property type="project" value="UniProtKB-KW"/>
</dbReference>
<dbReference type="InterPro" id="IPR017871">
    <property type="entry name" value="ABC_transporter-like_CS"/>
</dbReference>
<dbReference type="SMART" id="SM00382">
    <property type="entry name" value="AAA"/>
    <property type="match status" value="1"/>
</dbReference>
<dbReference type="RefSeq" id="WP_102227578.1">
    <property type="nucleotide sequence ID" value="NZ_PNFY01000009.1"/>
</dbReference>
<dbReference type="InterPro" id="IPR027417">
    <property type="entry name" value="P-loop_NTPase"/>
</dbReference>
<feature type="domain" description="ABC transporter" evidence="3">
    <location>
        <begin position="7"/>
        <end position="245"/>
    </location>
</feature>
<gene>
    <name evidence="4" type="ORF">CJ205_00125</name>
</gene>
<dbReference type="InterPro" id="IPR003593">
    <property type="entry name" value="AAA+_ATPase"/>
</dbReference>
<proteinExistence type="predicted"/>
<dbReference type="Proteomes" id="UP000235682">
    <property type="component" value="Unassembled WGS sequence"/>
</dbReference>
<protein>
    <submittedName>
        <fullName evidence="4">ABC transporter ATP-binding protein</fullName>
    </submittedName>
</protein>
<keyword evidence="5" id="KW-1185">Reference proteome</keyword>
<name>A0A2N6SQ11_9LACT</name>
<dbReference type="GO" id="GO:0016887">
    <property type="term" value="F:ATP hydrolysis activity"/>
    <property type="evidence" value="ECO:0007669"/>
    <property type="project" value="InterPro"/>
</dbReference>
<dbReference type="InterPro" id="IPR003439">
    <property type="entry name" value="ABC_transporter-like_ATP-bd"/>
</dbReference>
<sequence length="246" mass="27005">MVEQPLLTVEHIFKYHGKLLAVDDVSFTVFPGEKVALIGSSGSGKTTLLNLLVKLSHPTKGSIYLKDRPIQSIPSAKEYAQWVGLLPQQFNLIPTLSVLHNVLVGRMNQWGTAKALWSLLVPQERKIASAALSKVGLSDKETTLVQHLSGGQQQRIAIARLLVQNPQLVLADEPVASLDPANARQILELLTQVTDPTQTLIASIHSTDLALTYFDRIIGLKEGRLVFDTSCQQVTQEMLDHLYQGG</sequence>
<dbReference type="AlphaFoldDB" id="A0A2N6SQ11"/>
<evidence type="ECO:0000259" key="3">
    <source>
        <dbReference type="PROSITE" id="PS50893"/>
    </source>
</evidence>
<dbReference type="PROSITE" id="PS50893">
    <property type="entry name" value="ABC_TRANSPORTER_2"/>
    <property type="match status" value="1"/>
</dbReference>
<dbReference type="SUPFAM" id="SSF52540">
    <property type="entry name" value="P-loop containing nucleoside triphosphate hydrolases"/>
    <property type="match status" value="1"/>
</dbReference>
<accession>A0A2N6SQ11</accession>
<organism evidence="4 5">
    <name type="scientific">Dolosicoccus paucivorans</name>
    <dbReference type="NCBI Taxonomy" id="84521"/>
    <lineage>
        <taxon>Bacteria</taxon>
        <taxon>Bacillati</taxon>
        <taxon>Bacillota</taxon>
        <taxon>Bacilli</taxon>
        <taxon>Lactobacillales</taxon>
        <taxon>Aerococcaceae</taxon>
        <taxon>Dolosicoccus</taxon>
    </lineage>
</organism>
<dbReference type="PANTHER" id="PTHR24220">
    <property type="entry name" value="IMPORT ATP-BINDING PROTEIN"/>
    <property type="match status" value="1"/>
</dbReference>
<evidence type="ECO:0000256" key="1">
    <source>
        <dbReference type="ARBA" id="ARBA00022741"/>
    </source>
</evidence>
<keyword evidence="1" id="KW-0547">Nucleotide-binding</keyword>
<dbReference type="Pfam" id="PF00005">
    <property type="entry name" value="ABC_tran"/>
    <property type="match status" value="1"/>
</dbReference>
<dbReference type="InterPro" id="IPR015854">
    <property type="entry name" value="ABC_transpr_LolD-like"/>
</dbReference>
<comment type="caution">
    <text evidence="4">The sequence shown here is derived from an EMBL/GenBank/DDBJ whole genome shotgun (WGS) entry which is preliminary data.</text>
</comment>
<dbReference type="PROSITE" id="PS00211">
    <property type="entry name" value="ABC_TRANSPORTER_1"/>
    <property type="match status" value="1"/>
</dbReference>
<evidence type="ECO:0000256" key="2">
    <source>
        <dbReference type="ARBA" id="ARBA00022840"/>
    </source>
</evidence>
<dbReference type="Gene3D" id="3.40.50.300">
    <property type="entry name" value="P-loop containing nucleotide triphosphate hydrolases"/>
    <property type="match status" value="1"/>
</dbReference>
<dbReference type="EMBL" id="PNHE01000001">
    <property type="protein sequence ID" value="PMC59149.1"/>
    <property type="molecule type" value="Genomic_DNA"/>
</dbReference>
<reference evidence="4 5" key="1">
    <citation type="submission" date="2017-09" db="EMBL/GenBank/DDBJ databases">
        <title>Bacterial strain isolated from the female urinary microbiota.</title>
        <authorList>
            <person name="Thomas-White K."/>
            <person name="Kumar N."/>
            <person name="Forster S."/>
            <person name="Putonti C."/>
            <person name="Lawley T."/>
            <person name="Wolfe A.J."/>
        </authorList>
    </citation>
    <scope>NUCLEOTIDE SEQUENCE [LARGE SCALE GENOMIC DNA]</scope>
    <source>
        <strain evidence="4 5">UMB0852</strain>
    </source>
</reference>
<evidence type="ECO:0000313" key="4">
    <source>
        <dbReference type="EMBL" id="PMC59149.1"/>
    </source>
</evidence>
<dbReference type="STRING" id="84521.SAMN04487994_10315"/>
<evidence type="ECO:0000313" key="5">
    <source>
        <dbReference type="Proteomes" id="UP000235682"/>
    </source>
</evidence>